<feature type="domain" description="HPt" evidence="20">
    <location>
        <begin position="779"/>
        <end position="880"/>
    </location>
</feature>
<reference evidence="21 22" key="1">
    <citation type="journal article" date="2018" name="J. Microbiol.">
        <title>Baekduia soli gen. nov., sp. nov., a novel bacterium isolated from the soil of Baekdu Mountain and proposal of a novel family name, Baekduiaceae fam. nov.</title>
        <authorList>
            <person name="An D.S."/>
            <person name="Siddiqi M.Z."/>
            <person name="Kim K.H."/>
            <person name="Yu H.S."/>
            <person name="Im W.T."/>
        </authorList>
    </citation>
    <scope>NUCLEOTIDE SEQUENCE [LARGE SCALE GENOMIC DNA]</scope>
    <source>
        <strain evidence="21 22">BR7-21</strain>
    </source>
</reference>
<dbReference type="InterPro" id="IPR003661">
    <property type="entry name" value="HisK_dim/P_dom"/>
</dbReference>
<evidence type="ECO:0000256" key="17">
    <source>
        <dbReference type="SAM" id="Phobius"/>
    </source>
</evidence>
<sequence length="880" mass="95380">MGKGADQRRLIRPTLGAFALVVVIMGAIFAVLLTALADVRDDSRKARDTERTVVLISRYNRLVVDLETGVRGRLLTGQDRFLAPYVAADRAMPALEARLRAALTDPGQRARLADVVARVERYRTGYARPAAATPVGADRAAVVAMTAEGKRLVDDLRGRFDALRTGELALSDRRGAAADHSASRAIVIAVAGLALSIALLAALALFTVRRIRREADSAEARTRAEEASRMKSSFLANMSHEIRTPLNGVIGMNELLLDTPLDAEQHEYASTARASGEQLLAVINDILDISKIEAGHLELEQRDFDLPELVETTCDVVAATAHAKGLELAVLIHDDVPHAVRGDRGRLAQILTNLLSNAVKFTPGGEVAVEVRREPGPAADRDAAIRVRFTVRDTGIGIREKDLERLFESFQQADASTTRRFGGTGLGLSISRQLVEIMGGRLDVASTPGRGSTFGFAIAFPPASAEPTAIAPQVELRGLKVIAVDDTATNLRVLEAYLGSWGMRVMTCADGESALARLGEAADRGEPFDVAVLDYNMPGMDGVQLARRIVDDPPLRHTRMVMLTSSGTGQAAAREAGVTEFLTKPVRQSRLYDAIASAMHQAPLARRPAAARRRDEEGPDMHEQRDRARILIAEDHDVNRILMEKLLERRGHRTVAAATGTDAVRKAGADDIDLVFMDCQMPELDGYEATRRIRAAEGDGGRHVPVIAMTAHAMAGDRERCLAAGMDDYLAKPLRPDELDVVLERWLHPRADDGAQGAGAHVSRALDEDRFGDLHRDFPPEVVRDVVHAFLDSTPEIVERLVLAAEGVDHTEVAHGAHRLRGGCLAVGAGLLNELASEMEALGREGADGTRLRDTAVRLECAWHATRTALRERVDGARRP</sequence>
<comment type="subunit">
    <text evidence="11">At low DSF concentrations, interacts with RpfF.</text>
</comment>
<evidence type="ECO:0000256" key="7">
    <source>
        <dbReference type="ARBA" id="ARBA00022741"/>
    </source>
</evidence>
<feature type="modified residue" description="Phosphohistidine" evidence="14">
    <location>
        <position position="818"/>
    </location>
</feature>
<feature type="domain" description="Response regulatory" evidence="19">
    <location>
        <begin position="480"/>
        <end position="599"/>
    </location>
</feature>
<keyword evidence="17" id="KW-1133">Transmembrane helix</keyword>
<dbReference type="AlphaFoldDB" id="A0A5B8U475"/>
<dbReference type="Pfam" id="PF00072">
    <property type="entry name" value="Response_reg"/>
    <property type="match status" value="2"/>
</dbReference>
<dbReference type="InterPro" id="IPR011006">
    <property type="entry name" value="CheY-like_superfamily"/>
</dbReference>
<dbReference type="InterPro" id="IPR036641">
    <property type="entry name" value="HPT_dom_sf"/>
</dbReference>
<dbReference type="Pfam" id="PF00512">
    <property type="entry name" value="HisKA"/>
    <property type="match status" value="1"/>
</dbReference>
<evidence type="ECO:0000256" key="8">
    <source>
        <dbReference type="ARBA" id="ARBA00022777"/>
    </source>
</evidence>
<dbReference type="PANTHER" id="PTHR45339">
    <property type="entry name" value="HYBRID SIGNAL TRANSDUCTION HISTIDINE KINASE J"/>
    <property type="match status" value="1"/>
</dbReference>
<evidence type="ECO:0000256" key="15">
    <source>
        <dbReference type="PROSITE-ProRule" id="PRU00169"/>
    </source>
</evidence>
<comment type="catalytic activity">
    <reaction evidence="1">
        <text>ATP + protein L-histidine = ADP + protein N-phospho-L-histidine.</text>
        <dbReference type="EC" id="2.7.13.3"/>
    </reaction>
</comment>
<evidence type="ECO:0000259" key="20">
    <source>
        <dbReference type="PROSITE" id="PS50894"/>
    </source>
</evidence>
<dbReference type="PROSITE" id="PS50110">
    <property type="entry name" value="RESPONSE_REGULATORY"/>
    <property type="match status" value="2"/>
</dbReference>
<evidence type="ECO:0000256" key="11">
    <source>
        <dbReference type="ARBA" id="ARBA00064003"/>
    </source>
</evidence>
<dbReference type="SUPFAM" id="SSF47226">
    <property type="entry name" value="Histidine-containing phosphotransfer domain, HPT domain"/>
    <property type="match status" value="1"/>
</dbReference>
<evidence type="ECO:0000313" key="22">
    <source>
        <dbReference type="Proteomes" id="UP000321805"/>
    </source>
</evidence>
<feature type="modified residue" description="4-aspartylphosphate" evidence="15">
    <location>
        <position position="534"/>
    </location>
</feature>
<feature type="transmembrane region" description="Helical" evidence="17">
    <location>
        <begin position="15"/>
        <end position="37"/>
    </location>
</feature>
<feature type="domain" description="Histidine kinase" evidence="18">
    <location>
        <begin position="237"/>
        <end position="462"/>
    </location>
</feature>
<dbReference type="InterPro" id="IPR008207">
    <property type="entry name" value="Sig_transdc_His_kin_Hpt_dom"/>
</dbReference>
<dbReference type="GO" id="GO:0005886">
    <property type="term" value="C:plasma membrane"/>
    <property type="evidence" value="ECO:0007669"/>
    <property type="project" value="UniProtKB-SubCell"/>
</dbReference>
<feature type="modified residue" description="4-aspartylphosphate" evidence="15">
    <location>
        <position position="678"/>
    </location>
</feature>
<keyword evidence="17" id="KW-0472">Membrane</keyword>
<evidence type="ECO:0000256" key="12">
    <source>
        <dbReference type="ARBA" id="ARBA00068150"/>
    </source>
</evidence>
<protein>
    <recommendedName>
        <fullName evidence="13">Circadian input-output histidine kinase CikA</fullName>
        <ecNumber evidence="4">2.7.13.3</ecNumber>
    </recommendedName>
    <alternativeName>
        <fullName evidence="12">Sensory/regulatory protein RpfC</fullName>
    </alternativeName>
</protein>
<dbReference type="Gene3D" id="1.20.120.160">
    <property type="entry name" value="HPT domain"/>
    <property type="match status" value="1"/>
</dbReference>
<dbReference type="SMART" id="SM00388">
    <property type="entry name" value="HisKA"/>
    <property type="match status" value="1"/>
</dbReference>
<keyword evidence="9" id="KW-0067">ATP-binding</keyword>
<keyword evidence="10" id="KW-0902">Two-component regulatory system</keyword>
<dbReference type="SMART" id="SM00448">
    <property type="entry name" value="REC"/>
    <property type="match status" value="2"/>
</dbReference>
<evidence type="ECO:0000256" key="14">
    <source>
        <dbReference type="PROSITE-ProRule" id="PRU00110"/>
    </source>
</evidence>
<dbReference type="PANTHER" id="PTHR45339:SF5">
    <property type="entry name" value="HISTIDINE KINASE"/>
    <property type="match status" value="1"/>
</dbReference>
<evidence type="ECO:0000256" key="13">
    <source>
        <dbReference type="ARBA" id="ARBA00074306"/>
    </source>
</evidence>
<dbReference type="RefSeq" id="WP_146918822.1">
    <property type="nucleotide sequence ID" value="NZ_CP042430.1"/>
</dbReference>
<proteinExistence type="inferred from homology"/>
<dbReference type="OrthoDB" id="9757990at2"/>
<dbReference type="Proteomes" id="UP000321805">
    <property type="component" value="Chromosome"/>
</dbReference>
<dbReference type="FunFam" id="3.30.565.10:FF:000010">
    <property type="entry name" value="Sensor histidine kinase RcsC"/>
    <property type="match status" value="1"/>
</dbReference>
<evidence type="ECO:0000313" key="21">
    <source>
        <dbReference type="EMBL" id="QEC47874.1"/>
    </source>
</evidence>
<evidence type="ECO:0000256" key="16">
    <source>
        <dbReference type="SAM" id="MobiDB-lite"/>
    </source>
</evidence>
<dbReference type="InterPro" id="IPR003594">
    <property type="entry name" value="HATPase_dom"/>
</dbReference>
<organism evidence="21 22">
    <name type="scientific">Baekduia soli</name>
    <dbReference type="NCBI Taxonomy" id="496014"/>
    <lineage>
        <taxon>Bacteria</taxon>
        <taxon>Bacillati</taxon>
        <taxon>Actinomycetota</taxon>
        <taxon>Thermoleophilia</taxon>
        <taxon>Solirubrobacterales</taxon>
        <taxon>Baekduiaceae</taxon>
        <taxon>Baekduia</taxon>
    </lineage>
</organism>
<feature type="region of interest" description="Disordered" evidence="16">
    <location>
        <begin position="603"/>
        <end position="625"/>
    </location>
</feature>
<evidence type="ECO:0000256" key="9">
    <source>
        <dbReference type="ARBA" id="ARBA00022840"/>
    </source>
</evidence>
<evidence type="ECO:0000259" key="18">
    <source>
        <dbReference type="PROSITE" id="PS50109"/>
    </source>
</evidence>
<keyword evidence="6" id="KW-0808">Transferase</keyword>
<dbReference type="InterPro" id="IPR036890">
    <property type="entry name" value="HATPase_C_sf"/>
</dbReference>
<dbReference type="GO" id="GO:0005524">
    <property type="term" value="F:ATP binding"/>
    <property type="evidence" value="ECO:0007669"/>
    <property type="project" value="UniProtKB-KW"/>
</dbReference>
<dbReference type="PROSITE" id="PS50109">
    <property type="entry name" value="HIS_KIN"/>
    <property type="match status" value="1"/>
</dbReference>
<dbReference type="InterPro" id="IPR004358">
    <property type="entry name" value="Sig_transdc_His_kin-like_C"/>
</dbReference>
<keyword evidence="7" id="KW-0547">Nucleotide-binding</keyword>
<feature type="domain" description="Response regulatory" evidence="19">
    <location>
        <begin position="629"/>
        <end position="747"/>
    </location>
</feature>
<keyword evidence="22" id="KW-1185">Reference proteome</keyword>
<dbReference type="SUPFAM" id="SSF55874">
    <property type="entry name" value="ATPase domain of HSP90 chaperone/DNA topoisomerase II/histidine kinase"/>
    <property type="match status" value="1"/>
</dbReference>
<comment type="similarity">
    <text evidence="3">In the N-terminal section; belongs to the phytochrome family.</text>
</comment>
<evidence type="ECO:0000256" key="3">
    <source>
        <dbReference type="ARBA" id="ARBA00006402"/>
    </source>
</evidence>
<feature type="compositionally biased region" description="Basic and acidic residues" evidence="16">
    <location>
        <begin position="612"/>
        <end position="625"/>
    </location>
</feature>
<dbReference type="InterPro" id="IPR005467">
    <property type="entry name" value="His_kinase_dom"/>
</dbReference>
<dbReference type="Gene3D" id="3.40.50.2300">
    <property type="match status" value="2"/>
</dbReference>
<dbReference type="PROSITE" id="PS50894">
    <property type="entry name" value="HPT"/>
    <property type="match status" value="1"/>
</dbReference>
<dbReference type="CDD" id="cd17546">
    <property type="entry name" value="REC_hyHK_CKI1_RcsC-like"/>
    <property type="match status" value="2"/>
</dbReference>
<dbReference type="CDD" id="cd00082">
    <property type="entry name" value="HisKA"/>
    <property type="match status" value="1"/>
</dbReference>
<dbReference type="InterPro" id="IPR036097">
    <property type="entry name" value="HisK_dim/P_sf"/>
</dbReference>
<comment type="subcellular location">
    <subcellularLocation>
        <location evidence="2">Cell membrane</location>
    </subcellularLocation>
</comment>
<evidence type="ECO:0000256" key="2">
    <source>
        <dbReference type="ARBA" id="ARBA00004236"/>
    </source>
</evidence>
<dbReference type="Pfam" id="PF02518">
    <property type="entry name" value="HATPase_c"/>
    <property type="match status" value="1"/>
</dbReference>
<dbReference type="CDD" id="cd16922">
    <property type="entry name" value="HATPase_EvgS-ArcB-TorS-like"/>
    <property type="match status" value="1"/>
</dbReference>
<dbReference type="KEGG" id="bsol:FSW04_10025"/>
<evidence type="ECO:0000256" key="1">
    <source>
        <dbReference type="ARBA" id="ARBA00000085"/>
    </source>
</evidence>
<dbReference type="Pfam" id="PF05227">
    <property type="entry name" value="CHASE3"/>
    <property type="match status" value="1"/>
</dbReference>
<evidence type="ECO:0000256" key="4">
    <source>
        <dbReference type="ARBA" id="ARBA00012438"/>
    </source>
</evidence>
<dbReference type="GO" id="GO:0000155">
    <property type="term" value="F:phosphorelay sensor kinase activity"/>
    <property type="evidence" value="ECO:0007669"/>
    <property type="project" value="InterPro"/>
</dbReference>
<gene>
    <name evidence="21" type="ORF">FSW04_10025</name>
</gene>
<dbReference type="Pfam" id="PF01627">
    <property type="entry name" value="Hpt"/>
    <property type="match status" value="1"/>
</dbReference>
<dbReference type="InterPro" id="IPR007891">
    <property type="entry name" value="CHASE3"/>
</dbReference>
<feature type="transmembrane region" description="Helical" evidence="17">
    <location>
        <begin position="185"/>
        <end position="206"/>
    </location>
</feature>
<keyword evidence="17" id="KW-0812">Transmembrane</keyword>
<dbReference type="SUPFAM" id="SSF52172">
    <property type="entry name" value="CheY-like"/>
    <property type="match status" value="2"/>
</dbReference>
<evidence type="ECO:0000256" key="10">
    <source>
        <dbReference type="ARBA" id="ARBA00023012"/>
    </source>
</evidence>
<accession>A0A5B8U475</accession>
<dbReference type="Gene3D" id="1.10.287.130">
    <property type="match status" value="1"/>
</dbReference>
<evidence type="ECO:0000259" key="19">
    <source>
        <dbReference type="PROSITE" id="PS50110"/>
    </source>
</evidence>
<dbReference type="EC" id="2.7.13.3" evidence="4"/>
<dbReference type="SUPFAM" id="SSF47384">
    <property type="entry name" value="Homodimeric domain of signal transducing histidine kinase"/>
    <property type="match status" value="1"/>
</dbReference>
<dbReference type="Gene3D" id="3.30.565.10">
    <property type="entry name" value="Histidine kinase-like ATPase, C-terminal domain"/>
    <property type="match status" value="1"/>
</dbReference>
<evidence type="ECO:0000256" key="6">
    <source>
        <dbReference type="ARBA" id="ARBA00022679"/>
    </source>
</evidence>
<keyword evidence="8" id="KW-0418">Kinase</keyword>
<name>A0A5B8U475_9ACTN</name>
<dbReference type="SMART" id="SM00387">
    <property type="entry name" value="HATPase_c"/>
    <property type="match status" value="1"/>
</dbReference>
<keyword evidence="5 15" id="KW-0597">Phosphoprotein</keyword>
<dbReference type="EMBL" id="CP042430">
    <property type="protein sequence ID" value="QEC47874.1"/>
    <property type="molecule type" value="Genomic_DNA"/>
</dbReference>
<dbReference type="PRINTS" id="PR00344">
    <property type="entry name" value="BCTRLSENSOR"/>
</dbReference>
<dbReference type="InterPro" id="IPR001789">
    <property type="entry name" value="Sig_transdc_resp-reg_receiver"/>
</dbReference>
<dbReference type="FunFam" id="1.10.287.130:FF:000002">
    <property type="entry name" value="Two-component osmosensing histidine kinase"/>
    <property type="match status" value="1"/>
</dbReference>
<evidence type="ECO:0000256" key="5">
    <source>
        <dbReference type="ARBA" id="ARBA00022553"/>
    </source>
</evidence>